<name>A0A168MC08_ABSGL</name>
<dbReference type="AlphaFoldDB" id="A0A168MC08"/>
<dbReference type="EMBL" id="LT552062">
    <property type="protein sequence ID" value="SAL98268.1"/>
    <property type="molecule type" value="Genomic_DNA"/>
</dbReference>
<evidence type="ECO:0000313" key="3">
    <source>
        <dbReference type="Proteomes" id="UP000078561"/>
    </source>
</evidence>
<dbReference type="InterPro" id="IPR007967">
    <property type="entry name" value="GSKIP_dom"/>
</dbReference>
<dbReference type="OrthoDB" id="5804279at2759"/>
<dbReference type="Proteomes" id="UP000078561">
    <property type="component" value="Unassembled WGS sequence"/>
</dbReference>
<dbReference type="InParanoid" id="A0A168MC08"/>
<proteinExistence type="predicted"/>
<feature type="domain" description="GSKIP" evidence="1">
    <location>
        <begin position="39"/>
        <end position="110"/>
    </location>
</feature>
<protein>
    <recommendedName>
        <fullName evidence="1">GSKIP domain-containing protein</fullName>
    </recommendedName>
</protein>
<dbReference type="Gene3D" id="3.30.2280.10">
    <property type="entry name" value="Hypothetical protein (hspc210)"/>
    <property type="match status" value="1"/>
</dbReference>
<keyword evidence="3" id="KW-1185">Reference proteome</keyword>
<gene>
    <name evidence="2" type="primary">ABSGL_03797.1 scaffold 4673</name>
</gene>
<evidence type="ECO:0000313" key="2">
    <source>
        <dbReference type="EMBL" id="SAL98268.1"/>
    </source>
</evidence>
<evidence type="ECO:0000259" key="1">
    <source>
        <dbReference type="Pfam" id="PF05303"/>
    </source>
</evidence>
<sequence>MQFSTLNKELDAVCTNYDYGIVPGSVTVFARDSIAVVGKLELTLLEGIMVIIEISGEGSMVTSCTPLLNTPISPSSLKLVQDHLEYTFDTIDKLLMTISPIFAQRFLDKIQSSITLDPATASFDPLLPPPSTASVPYDQQAAPSSSGNDIFEWIH</sequence>
<dbReference type="Pfam" id="PF05303">
    <property type="entry name" value="GSKIP_dom"/>
    <property type="match status" value="1"/>
</dbReference>
<dbReference type="OMA" id="DINDWIH"/>
<dbReference type="InterPro" id="IPR023231">
    <property type="entry name" value="GSKIP_dom_sf"/>
</dbReference>
<organism evidence="2">
    <name type="scientific">Absidia glauca</name>
    <name type="common">Pin mould</name>
    <dbReference type="NCBI Taxonomy" id="4829"/>
    <lineage>
        <taxon>Eukaryota</taxon>
        <taxon>Fungi</taxon>
        <taxon>Fungi incertae sedis</taxon>
        <taxon>Mucoromycota</taxon>
        <taxon>Mucoromycotina</taxon>
        <taxon>Mucoromycetes</taxon>
        <taxon>Mucorales</taxon>
        <taxon>Cunninghamellaceae</taxon>
        <taxon>Absidia</taxon>
    </lineage>
</organism>
<reference evidence="2" key="1">
    <citation type="submission" date="2016-04" db="EMBL/GenBank/DDBJ databases">
        <authorList>
            <person name="Evans L.H."/>
            <person name="Alamgir A."/>
            <person name="Owens N."/>
            <person name="Weber N.D."/>
            <person name="Virtaneva K."/>
            <person name="Barbian K."/>
            <person name="Babar A."/>
            <person name="Rosenke K."/>
        </authorList>
    </citation>
    <scope>NUCLEOTIDE SEQUENCE [LARGE SCALE GENOMIC DNA]</scope>
    <source>
        <strain evidence="2">CBS 101.48</strain>
    </source>
</reference>
<accession>A0A168MC08</accession>